<feature type="compositionally biased region" description="Basic and acidic residues" evidence="2">
    <location>
        <begin position="211"/>
        <end position="220"/>
    </location>
</feature>
<accession>A0A7S3JR11</accession>
<protein>
    <submittedName>
        <fullName evidence="3">Uncharacterized protein</fullName>
    </submittedName>
</protein>
<feature type="compositionally biased region" description="Polar residues" evidence="2">
    <location>
        <begin position="257"/>
        <end position="267"/>
    </location>
</feature>
<proteinExistence type="predicted"/>
<keyword evidence="1" id="KW-0175">Coiled coil</keyword>
<feature type="coiled-coil region" evidence="1">
    <location>
        <begin position="7"/>
        <end position="86"/>
    </location>
</feature>
<sequence>MQQESRAKSAEEINVELETRVKQLEKELTERSNQIAAEEKARQLRQESALAELQQKLSTAEYNLLAERLEKDNALLQAQATKLQQDAQNEIRLATVIADAACDIDYWLVRAERSSLARSAADASTSAALASAFEIDLKLSQALEENTRLNKSIDFLQSNEHLLVESVQQLRNCILHFHTQAIQFKNTTVPICDQVLGPELPAISSPQIQDSSHRDRDDNASHFSPQISSHKKRSAQEESFQSKCRRRLDDILEKGGDNNSQLNCTQTEDPKTTQDDAPLISSQQPVDEENRPPLSQKQDTSPLAAISQEAFNVGSQEEIIAIEPAA</sequence>
<dbReference type="EMBL" id="HBIJ01004090">
    <property type="protein sequence ID" value="CAE0362159.1"/>
    <property type="molecule type" value="Transcribed_RNA"/>
</dbReference>
<reference evidence="3" key="1">
    <citation type="submission" date="2021-01" db="EMBL/GenBank/DDBJ databases">
        <authorList>
            <person name="Corre E."/>
            <person name="Pelletier E."/>
            <person name="Niang G."/>
            <person name="Scheremetjew M."/>
            <person name="Finn R."/>
            <person name="Kale V."/>
            <person name="Holt S."/>
            <person name="Cochrane G."/>
            <person name="Meng A."/>
            <person name="Brown T."/>
            <person name="Cohen L."/>
        </authorList>
    </citation>
    <scope>NUCLEOTIDE SEQUENCE</scope>
    <source>
        <strain evidence="3">CCMP1510</strain>
    </source>
</reference>
<feature type="region of interest" description="Disordered" evidence="2">
    <location>
        <begin position="202"/>
        <end position="306"/>
    </location>
</feature>
<name>A0A7S3JR11_9STRA</name>
<feature type="compositionally biased region" description="Basic and acidic residues" evidence="2">
    <location>
        <begin position="247"/>
        <end position="256"/>
    </location>
</feature>
<organism evidence="3">
    <name type="scientific">Aureoumbra lagunensis</name>
    <dbReference type="NCBI Taxonomy" id="44058"/>
    <lineage>
        <taxon>Eukaryota</taxon>
        <taxon>Sar</taxon>
        <taxon>Stramenopiles</taxon>
        <taxon>Ochrophyta</taxon>
        <taxon>Pelagophyceae</taxon>
        <taxon>Pelagomonadales</taxon>
        <taxon>Aureoumbra</taxon>
    </lineage>
</organism>
<evidence type="ECO:0000256" key="1">
    <source>
        <dbReference type="SAM" id="Coils"/>
    </source>
</evidence>
<evidence type="ECO:0000313" key="3">
    <source>
        <dbReference type="EMBL" id="CAE0362159.1"/>
    </source>
</evidence>
<evidence type="ECO:0000256" key="2">
    <source>
        <dbReference type="SAM" id="MobiDB-lite"/>
    </source>
</evidence>
<dbReference type="AlphaFoldDB" id="A0A7S3JR11"/>
<gene>
    <name evidence="3" type="ORF">ALAG00032_LOCUS2900</name>
</gene>